<dbReference type="GO" id="GO:0044209">
    <property type="term" value="P:AMP salvage"/>
    <property type="evidence" value="ECO:0007669"/>
    <property type="project" value="UniProtKB-UniRule"/>
</dbReference>
<comment type="similarity">
    <text evidence="5 6">Belongs to the adenylate kinase family.</text>
</comment>
<comment type="pathway">
    <text evidence="5">Purine metabolism; AMP biosynthesis via salvage pathway; AMP from ADP: step 1/1.</text>
</comment>
<comment type="caution">
    <text evidence="5">Lacks conserved residue(s) required for the propagation of feature annotation.</text>
</comment>
<gene>
    <name evidence="5" type="primary">adk</name>
    <name evidence="8" type="ORF">A3I30_03000</name>
</gene>
<dbReference type="PANTHER" id="PTHR23359">
    <property type="entry name" value="NUCLEOTIDE KINASE"/>
    <property type="match status" value="1"/>
</dbReference>
<dbReference type="SUPFAM" id="SSF52540">
    <property type="entry name" value="P-loop containing nucleoside triphosphate hydrolases"/>
    <property type="match status" value="1"/>
</dbReference>
<evidence type="ECO:0000256" key="4">
    <source>
        <dbReference type="ARBA" id="ARBA00022777"/>
    </source>
</evidence>
<accession>A0A1F5CBH7</accession>
<dbReference type="PRINTS" id="PR00094">
    <property type="entry name" value="ADENYLTKNASE"/>
</dbReference>
<feature type="binding site" evidence="5">
    <location>
        <begin position="20"/>
        <end position="25"/>
    </location>
    <ligand>
        <name>ATP</name>
        <dbReference type="ChEBI" id="CHEBI:30616"/>
    </ligand>
</feature>
<feature type="region of interest" description="NMP" evidence="5">
    <location>
        <begin position="40"/>
        <end position="69"/>
    </location>
</feature>
<feature type="binding site" evidence="5">
    <location>
        <position position="46"/>
    </location>
    <ligand>
        <name>AMP</name>
        <dbReference type="ChEBI" id="CHEBI:456215"/>
    </ligand>
</feature>
<feature type="binding site" evidence="5">
    <location>
        <position position="179"/>
    </location>
    <ligand>
        <name>ATP</name>
        <dbReference type="ChEBI" id="CHEBI:30616"/>
    </ligand>
</feature>
<organism evidence="8 9">
    <name type="scientific">Candidatus Azambacteria bacterium RIFCSPLOWO2_02_FULL_44_14</name>
    <dbReference type="NCBI Taxonomy" id="1797306"/>
    <lineage>
        <taxon>Bacteria</taxon>
        <taxon>Candidatus Azamiibacteriota</taxon>
    </lineage>
</organism>
<evidence type="ECO:0000256" key="1">
    <source>
        <dbReference type="ARBA" id="ARBA00022679"/>
    </source>
</evidence>
<feature type="binding site" evidence="5">
    <location>
        <position position="135"/>
    </location>
    <ligand>
        <name>ATP</name>
        <dbReference type="ChEBI" id="CHEBI:30616"/>
    </ligand>
</feature>
<sequence>MRASKLSRKPLTIILLGKSGSGKTTHGKFLAKAFGLEYMGSGTLLRQFAAKKGFSSRKLSKIMNKGEWVPTFLVSNLWFRVFEKYHDKGILLDGSPRKILEANIVDEALEWYERGNILVVLADVKRDLAIRRILRGHRDRSDDTMKAIRERLTLFDREVMPVVRHYAKKGLLLKVDTSGSPDEVNKKLFKILSSHFGLRNK</sequence>
<proteinExistence type="inferred from homology"/>
<evidence type="ECO:0000256" key="5">
    <source>
        <dbReference type="HAMAP-Rule" id="MF_00235"/>
    </source>
</evidence>
<feature type="binding site" evidence="5">
    <location>
        <position position="140"/>
    </location>
    <ligand>
        <name>AMP</name>
        <dbReference type="ChEBI" id="CHEBI:456215"/>
    </ligand>
</feature>
<evidence type="ECO:0000256" key="7">
    <source>
        <dbReference type="RuleBase" id="RU003331"/>
    </source>
</evidence>
<dbReference type="UniPathway" id="UPA00588">
    <property type="reaction ID" value="UER00649"/>
</dbReference>
<comment type="subunit">
    <text evidence="5 7">Monomer.</text>
</comment>
<dbReference type="InterPro" id="IPR027417">
    <property type="entry name" value="P-loop_NTPase"/>
</dbReference>
<dbReference type="GO" id="GO:0004017">
    <property type="term" value="F:AMP kinase activity"/>
    <property type="evidence" value="ECO:0007669"/>
    <property type="project" value="UniProtKB-UniRule"/>
</dbReference>
<keyword evidence="3 5" id="KW-0547">Nucleotide-binding</keyword>
<comment type="catalytic activity">
    <reaction evidence="5 7">
        <text>AMP + ATP = 2 ADP</text>
        <dbReference type="Rhea" id="RHEA:12973"/>
        <dbReference type="ChEBI" id="CHEBI:30616"/>
        <dbReference type="ChEBI" id="CHEBI:456215"/>
        <dbReference type="ChEBI" id="CHEBI:456216"/>
        <dbReference type="EC" id="2.7.4.3"/>
    </reaction>
</comment>
<feature type="binding site" evidence="5">
    <location>
        <position position="41"/>
    </location>
    <ligand>
        <name>AMP</name>
        <dbReference type="ChEBI" id="CHEBI:456215"/>
    </ligand>
</feature>
<keyword evidence="1 5" id="KW-0808">Transferase</keyword>
<dbReference type="EC" id="2.7.4.3" evidence="5 7"/>
<dbReference type="Pfam" id="PF00406">
    <property type="entry name" value="ADK"/>
    <property type="match status" value="1"/>
</dbReference>
<name>A0A1F5CBH7_9BACT</name>
<keyword evidence="5" id="KW-0963">Cytoplasm</keyword>
<evidence type="ECO:0000313" key="8">
    <source>
        <dbReference type="EMBL" id="OGD40209.1"/>
    </source>
</evidence>
<evidence type="ECO:0000256" key="3">
    <source>
        <dbReference type="ARBA" id="ARBA00022741"/>
    </source>
</evidence>
<evidence type="ECO:0000256" key="6">
    <source>
        <dbReference type="RuleBase" id="RU003330"/>
    </source>
</evidence>
<protein>
    <recommendedName>
        <fullName evidence="5 7">Adenylate kinase</fullName>
        <shortName evidence="5">AK</shortName>
        <ecNumber evidence="5 7">2.7.4.3</ecNumber>
    </recommendedName>
    <alternativeName>
        <fullName evidence="5">ATP-AMP transphosphorylase</fullName>
    </alternativeName>
    <alternativeName>
        <fullName evidence="5">ATP:AMP phosphotransferase</fullName>
    </alternativeName>
    <alternativeName>
        <fullName evidence="5">Adenylate monophosphate kinase</fullName>
    </alternativeName>
</protein>
<dbReference type="GO" id="GO:0005524">
    <property type="term" value="F:ATP binding"/>
    <property type="evidence" value="ECO:0007669"/>
    <property type="project" value="UniProtKB-UniRule"/>
</dbReference>
<dbReference type="EMBL" id="MEYV01000011">
    <property type="protein sequence ID" value="OGD40209.1"/>
    <property type="molecule type" value="Genomic_DNA"/>
</dbReference>
<dbReference type="HAMAP" id="MF_00235">
    <property type="entry name" value="Adenylate_kinase_Adk"/>
    <property type="match status" value="1"/>
</dbReference>
<dbReference type="Proteomes" id="UP000177197">
    <property type="component" value="Unassembled WGS sequence"/>
</dbReference>
<evidence type="ECO:0000313" key="9">
    <source>
        <dbReference type="Proteomes" id="UP000177197"/>
    </source>
</evidence>
<reference evidence="8 9" key="1">
    <citation type="journal article" date="2016" name="Nat. Commun.">
        <title>Thousands of microbial genomes shed light on interconnected biogeochemical processes in an aquifer system.</title>
        <authorList>
            <person name="Anantharaman K."/>
            <person name="Brown C.T."/>
            <person name="Hug L.A."/>
            <person name="Sharon I."/>
            <person name="Castelle C.J."/>
            <person name="Probst A.J."/>
            <person name="Thomas B.C."/>
            <person name="Singh A."/>
            <person name="Wilkins M.J."/>
            <person name="Karaoz U."/>
            <person name="Brodie E.L."/>
            <person name="Williams K.H."/>
            <person name="Hubbard S.S."/>
            <person name="Banfield J.F."/>
        </authorList>
    </citation>
    <scope>NUCLEOTIDE SEQUENCE [LARGE SCALE GENOMIC DNA]</scope>
</reference>
<evidence type="ECO:0000256" key="2">
    <source>
        <dbReference type="ARBA" id="ARBA00022727"/>
    </source>
</evidence>
<dbReference type="CDD" id="cd01428">
    <property type="entry name" value="ADK"/>
    <property type="match status" value="1"/>
</dbReference>
<keyword evidence="5 7" id="KW-0067">ATP-binding</keyword>
<feature type="binding site" evidence="5">
    <location>
        <position position="151"/>
    </location>
    <ligand>
        <name>AMP</name>
        <dbReference type="ChEBI" id="CHEBI:456215"/>
    </ligand>
</feature>
<comment type="domain">
    <text evidence="5">Consists of three domains, a large central CORE domain and two small peripheral domains, NMPbind and LID, which undergo movements during catalysis. The LID domain closes over the site of phosphoryl transfer upon ATP binding. Assembling and dissambling the active center during each catalytic cycle provides an effective means to prevent ATP hydrolysis.</text>
</comment>
<comment type="caution">
    <text evidence="8">The sequence shown here is derived from an EMBL/GenBank/DDBJ whole genome shotgun (WGS) entry which is preliminary data.</text>
</comment>
<dbReference type="GO" id="GO:0005737">
    <property type="term" value="C:cytoplasm"/>
    <property type="evidence" value="ECO:0007669"/>
    <property type="project" value="UniProtKB-SubCell"/>
</dbReference>
<keyword evidence="2 5" id="KW-0545">Nucleotide biosynthesis</keyword>
<dbReference type="InterPro" id="IPR000850">
    <property type="entry name" value="Adenylat/UMP-CMP_kin"/>
</dbReference>
<dbReference type="Gene3D" id="3.40.50.300">
    <property type="entry name" value="P-loop containing nucleotide triphosphate hydrolases"/>
    <property type="match status" value="1"/>
</dbReference>
<keyword evidence="4 5" id="KW-0418">Kinase</keyword>
<dbReference type="AlphaFoldDB" id="A0A1F5CBH7"/>
<comment type="function">
    <text evidence="5">Catalyzes the reversible transfer of the terminal phosphate group between ATP and AMP. Plays an important role in cellular energy homeostasis and in adenine nucleotide metabolism.</text>
</comment>
<comment type="subcellular location">
    <subcellularLocation>
        <location evidence="5 7">Cytoplasm</location>
    </subcellularLocation>
</comment>